<proteinExistence type="predicted"/>
<evidence type="ECO:0000256" key="1">
    <source>
        <dbReference type="ARBA" id="ARBA00022448"/>
    </source>
</evidence>
<dbReference type="SUPFAM" id="SSF52540">
    <property type="entry name" value="P-loop containing nucleoside triphosphate hydrolases"/>
    <property type="match status" value="1"/>
</dbReference>
<dbReference type="CDD" id="cd03214">
    <property type="entry name" value="ABC_Iron-Siderophores_B12_Hemin"/>
    <property type="match status" value="1"/>
</dbReference>
<dbReference type="EMBL" id="FUYN01000001">
    <property type="protein sequence ID" value="SKB27854.1"/>
    <property type="molecule type" value="Genomic_DNA"/>
</dbReference>
<dbReference type="InterPro" id="IPR003593">
    <property type="entry name" value="AAA+_ATPase"/>
</dbReference>
<dbReference type="RefSeq" id="WP_079588523.1">
    <property type="nucleotide sequence ID" value="NZ_FUYN01000001.1"/>
</dbReference>
<sequence length="271" mass="30645">MSIKFESHIKVKNLDWSYGAQVVLTDVSVNIEKGKFYTILGPNGSGKTTLAKIITKTMDTPKNKVFLLSEDITKLTNKQTARKIATVPQNTIIDFDFSVMDIVLMGRAPYLRRFQSESSLDFELAKDAMLKTNTWHLRDKKIDQISGGERQRVIIARAITQDTEVLILDEPISNIDIHHQIQLLEVLKKLNKEKNTTIITILHDLNLAVQYSDEIFLLSDGKLVTHGNPQAVLTKEIIDEVYNIEVDMVVHPSTGKPYIIPVFNELQKTGS</sequence>
<dbReference type="InterPro" id="IPR027417">
    <property type="entry name" value="P-loop_NTPase"/>
</dbReference>
<keyword evidence="4" id="KW-1278">Translocase</keyword>
<evidence type="ECO:0000259" key="5">
    <source>
        <dbReference type="PROSITE" id="PS50893"/>
    </source>
</evidence>
<keyword evidence="2" id="KW-0547">Nucleotide-binding</keyword>
<dbReference type="PROSITE" id="PS50893">
    <property type="entry name" value="ABC_TRANSPORTER_2"/>
    <property type="match status" value="1"/>
</dbReference>
<dbReference type="SMART" id="SM00382">
    <property type="entry name" value="AAA"/>
    <property type="match status" value="1"/>
</dbReference>
<dbReference type="GO" id="GO:0005524">
    <property type="term" value="F:ATP binding"/>
    <property type="evidence" value="ECO:0007669"/>
    <property type="project" value="UniProtKB-KW"/>
</dbReference>
<keyword evidence="3 6" id="KW-0067">ATP-binding</keyword>
<protein>
    <submittedName>
        <fullName evidence="6">Iron complex transport system ATP-binding protein</fullName>
    </submittedName>
</protein>
<evidence type="ECO:0000256" key="2">
    <source>
        <dbReference type="ARBA" id="ARBA00022741"/>
    </source>
</evidence>
<accession>A0A1T4ZYJ3</accession>
<feature type="domain" description="ABC transporter" evidence="5">
    <location>
        <begin position="9"/>
        <end position="245"/>
    </location>
</feature>
<evidence type="ECO:0000256" key="3">
    <source>
        <dbReference type="ARBA" id="ARBA00022840"/>
    </source>
</evidence>
<dbReference type="FunFam" id="3.40.50.300:FF:000134">
    <property type="entry name" value="Iron-enterobactin ABC transporter ATP-binding protein"/>
    <property type="match status" value="1"/>
</dbReference>
<keyword evidence="7" id="KW-1185">Reference proteome</keyword>
<dbReference type="InterPro" id="IPR017871">
    <property type="entry name" value="ABC_transporter-like_CS"/>
</dbReference>
<evidence type="ECO:0000313" key="6">
    <source>
        <dbReference type="EMBL" id="SKB27854.1"/>
    </source>
</evidence>
<dbReference type="GO" id="GO:0016887">
    <property type="term" value="F:ATP hydrolysis activity"/>
    <property type="evidence" value="ECO:0007669"/>
    <property type="project" value="InterPro"/>
</dbReference>
<evidence type="ECO:0000256" key="4">
    <source>
        <dbReference type="ARBA" id="ARBA00022967"/>
    </source>
</evidence>
<dbReference type="Pfam" id="PF00005">
    <property type="entry name" value="ABC_tran"/>
    <property type="match status" value="1"/>
</dbReference>
<keyword evidence="1" id="KW-0813">Transport</keyword>
<dbReference type="OrthoDB" id="9799337at2"/>
<evidence type="ECO:0000313" key="7">
    <source>
        <dbReference type="Proteomes" id="UP000243406"/>
    </source>
</evidence>
<name>A0A1T4ZYJ3_9FIRM</name>
<dbReference type="PANTHER" id="PTHR42794:SF1">
    <property type="entry name" value="HEMIN IMPORT ATP-BINDING PROTEIN HMUV"/>
    <property type="match status" value="1"/>
</dbReference>
<gene>
    <name evidence="6" type="ORF">SAMN02745120_0549</name>
</gene>
<dbReference type="InterPro" id="IPR003439">
    <property type="entry name" value="ABC_transporter-like_ATP-bd"/>
</dbReference>
<dbReference type="PROSITE" id="PS00211">
    <property type="entry name" value="ABC_TRANSPORTER_1"/>
    <property type="match status" value="1"/>
</dbReference>
<dbReference type="Proteomes" id="UP000243406">
    <property type="component" value="Unassembled WGS sequence"/>
</dbReference>
<organism evidence="6 7">
    <name type="scientific">Acetoanaerobium noterae</name>
    <dbReference type="NCBI Taxonomy" id="745369"/>
    <lineage>
        <taxon>Bacteria</taxon>
        <taxon>Bacillati</taxon>
        <taxon>Bacillota</taxon>
        <taxon>Clostridia</taxon>
        <taxon>Peptostreptococcales</taxon>
        <taxon>Filifactoraceae</taxon>
        <taxon>Acetoanaerobium</taxon>
    </lineage>
</organism>
<dbReference type="PANTHER" id="PTHR42794">
    <property type="entry name" value="HEMIN IMPORT ATP-BINDING PROTEIN HMUV"/>
    <property type="match status" value="1"/>
</dbReference>
<reference evidence="7" key="1">
    <citation type="submission" date="2017-02" db="EMBL/GenBank/DDBJ databases">
        <authorList>
            <person name="Varghese N."/>
            <person name="Submissions S."/>
        </authorList>
    </citation>
    <scope>NUCLEOTIDE SEQUENCE [LARGE SCALE GENOMIC DNA]</scope>
    <source>
        <strain evidence="7">ATCC 35199</strain>
    </source>
</reference>
<dbReference type="Gene3D" id="3.40.50.300">
    <property type="entry name" value="P-loop containing nucleotide triphosphate hydrolases"/>
    <property type="match status" value="1"/>
</dbReference>
<dbReference type="AlphaFoldDB" id="A0A1T4ZYJ3"/>